<dbReference type="PANTHER" id="PTHR30582">
    <property type="entry name" value="L,D-TRANSPEPTIDASE"/>
    <property type="match status" value="1"/>
</dbReference>
<feature type="active site" description="Proton donor/acceptor" evidence="9">
    <location>
        <position position="155"/>
    </location>
</feature>
<keyword evidence="6 9" id="KW-0133">Cell shape</keyword>
<feature type="domain" description="L,D-TPase catalytic" evidence="10">
    <location>
        <begin position="48"/>
        <end position="195"/>
    </location>
</feature>
<dbReference type="InterPro" id="IPR038063">
    <property type="entry name" value="Transpep_catalytic_dom"/>
</dbReference>
<dbReference type="InterPro" id="IPR050979">
    <property type="entry name" value="LD-transpeptidase"/>
</dbReference>
<dbReference type="PROSITE" id="PS52029">
    <property type="entry name" value="LD_TPASE"/>
    <property type="match status" value="1"/>
</dbReference>
<proteinExistence type="inferred from homology"/>
<sequence>MRYDANGRLENFCFIGIMPAMKFPRRPLAFLTGLVAALLLTQCADTKHRMIVSVAQQRIACFREGQPIAVFPVSTSKFGLGDYPGSNFTPLGRFKIAKKFGDGLPVGAKLKDRRFTGEIVPVNAPGRDPIVSRILWLKGLEPQNARAYDRYIYIHGTAEERTLGTPSSYGCVRMASRDIIWLYDVVGKGARVDILPGPLPPVNMLPR</sequence>
<dbReference type="GO" id="GO:0018104">
    <property type="term" value="P:peptidoglycan-protein cross-linking"/>
    <property type="evidence" value="ECO:0007669"/>
    <property type="project" value="TreeGrafter"/>
</dbReference>
<keyword evidence="12" id="KW-1185">Reference proteome</keyword>
<evidence type="ECO:0000313" key="11">
    <source>
        <dbReference type="EMBL" id="RBP47281.1"/>
    </source>
</evidence>
<evidence type="ECO:0000256" key="5">
    <source>
        <dbReference type="ARBA" id="ARBA00022801"/>
    </source>
</evidence>
<dbReference type="GO" id="GO:0071972">
    <property type="term" value="F:peptidoglycan L,D-transpeptidase activity"/>
    <property type="evidence" value="ECO:0007669"/>
    <property type="project" value="TreeGrafter"/>
</dbReference>
<name>A0A366HSM4_9BACT</name>
<dbReference type="Pfam" id="PF03734">
    <property type="entry name" value="YkuD"/>
    <property type="match status" value="1"/>
</dbReference>
<accession>A0A366HSM4</accession>
<dbReference type="UniPathway" id="UPA00219"/>
<dbReference type="CDD" id="cd16913">
    <property type="entry name" value="YkuD_like"/>
    <property type="match status" value="1"/>
</dbReference>
<comment type="similarity">
    <text evidence="2">Belongs to the YkuD family.</text>
</comment>
<evidence type="ECO:0000256" key="1">
    <source>
        <dbReference type="ARBA" id="ARBA00004752"/>
    </source>
</evidence>
<evidence type="ECO:0000256" key="7">
    <source>
        <dbReference type="ARBA" id="ARBA00022984"/>
    </source>
</evidence>
<keyword evidence="4" id="KW-0808">Transferase</keyword>
<dbReference type="GO" id="GO:0005576">
    <property type="term" value="C:extracellular region"/>
    <property type="evidence" value="ECO:0007669"/>
    <property type="project" value="TreeGrafter"/>
</dbReference>
<dbReference type="AlphaFoldDB" id="A0A366HSM4"/>
<protein>
    <submittedName>
        <fullName evidence="11">L,D-transpeptidase-like protein</fullName>
    </submittedName>
</protein>
<dbReference type="GO" id="GO:0008360">
    <property type="term" value="P:regulation of cell shape"/>
    <property type="evidence" value="ECO:0007669"/>
    <property type="project" value="UniProtKB-UniRule"/>
</dbReference>
<reference evidence="11 12" key="1">
    <citation type="submission" date="2018-06" db="EMBL/GenBank/DDBJ databases">
        <title>Genomic Encyclopedia of Type Strains, Phase IV (KMG-IV): sequencing the most valuable type-strain genomes for metagenomic binning, comparative biology and taxonomic classification.</title>
        <authorList>
            <person name="Goeker M."/>
        </authorList>
    </citation>
    <scope>NUCLEOTIDE SEQUENCE [LARGE SCALE GENOMIC DNA]</scope>
    <source>
        <strain evidence="11 12">DSM 25532</strain>
    </source>
</reference>
<dbReference type="GO" id="GO:0016757">
    <property type="term" value="F:glycosyltransferase activity"/>
    <property type="evidence" value="ECO:0007669"/>
    <property type="project" value="UniProtKB-KW"/>
</dbReference>
<feature type="active site" description="Nucleophile" evidence="9">
    <location>
        <position position="171"/>
    </location>
</feature>
<dbReference type="SUPFAM" id="SSF141523">
    <property type="entry name" value="L,D-transpeptidase catalytic domain-like"/>
    <property type="match status" value="1"/>
</dbReference>
<evidence type="ECO:0000256" key="3">
    <source>
        <dbReference type="ARBA" id="ARBA00022676"/>
    </source>
</evidence>
<dbReference type="PANTHER" id="PTHR30582:SF24">
    <property type="entry name" value="L,D-TRANSPEPTIDASE ERFK_SRFK-RELATED"/>
    <property type="match status" value="1"/>
</dbReference>
<gene>
    <name evidence="11" type="ORF">DES53_10178</name>
</gene>
<comment type="caution">
    <text evidence="11">The sequence shown here is derived from an EMBL/GenBank/DDBJ whole genome shotgun (WGS) entry which is preliminary data.</text>
</comment>
<evidence type="ECO:0000256" key="9">
    <source>
        <dbReference type="PROSITE-ProRule" id="PRU01373"/>
    </source>
</evidence>
<dbReference type="Gene3D" id="2.40.440.10">
    <property type="entry name" value="L,D-transpeptidase catalytic domain-like"/>
    <property type="match status" value="1"/>
</dbReference>
<dbReference type="InterPro" id="IPR005490">
    <property type="entry name" value="LD_TPept_cat_dom"/>
</dbReference>
<keyword evidence="7 9" id="KW-0573">Peptidoglycan synthesis</keyword>
<evidence type="ECO:0000256" key="2">
    <source>
        <dbReference type="ARBA" id="ARBA00005992"/>
    </source>
</evidence>
<dbReference type="GO" id="GO:0071555">
    <property type="term" value="P:cell wall organization"/>
    <property type="evidence" value="ECO:0007669"/>
    <property type="project" value="UniProtKB-UniRule"/>
</dbReference>
<keyword evidence="5" id="KW-0378">Hydrolase</keyword>
<evidence type="ECO:0000256" key="8">
    <source>
        <dbReference type="ARBA" id="ARBA00023316"/>
    </source>
</evidence>
<dbReference type="Proteomes" id="UP000253426">
    <property type="component" value="Unassembled WGS sequence"/>
</dbReference>
<evidence type="ECO:0000256" key="6">
    <source>
        <dbReference type="ARBA" id="ARBA00022960"/>
    </source>
</evidence>
<dbReference type="EMBL" id="QNRR01000001">
    <property type="protein sequence ID" value="RBP47281.1"/>
    <property type="molecule type" value="Genomic_DNA"/>
</dbReference>
<comment type="pathway">
    <text evidence="1 9">Cell wall biogenesis; peptidoglycan biosynthesis.</text>
</comment>
<organism evidence="11 12">
    <name type="scientific">Roseimicrobium gellanilyticum</name>
    <dbReference type="NCBI Taxonomy" id="748857"/>
    <lineage>
        <taxon>Bacteria</taxon>
        <taxon>Pseudomonadati</taxon>
        <taxon>Verrucomicrobiota</taxon>
        <taxon>Verrucomicrobiia</taxon>
        <taxon>Verrucomicrobiales</taxon>
        <taxon>Verrucomicrobiaceae</taxon>
        <taxon>Roseimicrobium</taxon>
    </lineage>
</organism>
<evidence type="ECO:0000313" key="12">
    <source>
        <dbReference type="Proteomes" id="UP000253426"/>
    </source>
</evidence>
<keyword evidence="3" id="KW-0328">Glycosyltransferase</keyword>
<evidence type="ECO:0000256" key="4">
    <source>
        <dbReference type="ARBA" id="ARBA00022679"/>
    </source>
</evidence>
<keyword evidence="8 9" id="KW-0961">Cell wall biogenesis/degradation</keyword>
<evidence type="ECO:0000259" key="10">
    <source>
        <dbReference type="PROSITE" id="PS52029"/>
    </source>
</evidence>